<dbReference type="SMART" id="SM00093">
    <property type="entry name" value="SERPIN"/>
    <property type="match status" value="1"/>
</dbReference>
<dbReference type="PANTHER" id="PTHR11461">
    <property type="entry name" value="SERINE PROTEASE INHIBITOR, SERPIN"/>
    <property type="match status" value="1"/>
</dbReference>
<dbReference type="Proteomes" id="UP000053660">
    <property type="component" value="Unassembled WGS sequence"/>
</dbReference>
<evidence type="ECO:0000259" key="3">
    <source>
        <dbReference type="SMART" id="SM00093"/>
    </source>
</evidence>
<evidence type="ECO:0000256" key="1">
    <source>
        <dbReference type="ARBA" id="ARBA00009500"/>
    </source>
</evidence>
<dbReference type="InterPro" id="IPR023795">
    <property type="entry name" value="Serpin_CS"/>
</dbReference>
<dbReference type="InterPro" id="IPR023796">
    <property type="entry name" value="Serpin_dom"/>
</dbReference>
<dbReference type="PROSITE" id="PS00284">
    <property type="entry name" value="SERPIN"/>
    <property type="match status" value="1"/>
</dbReference>
<dbReference type="SUPFAM" id="SSF56574">
    <property type="entry name" value="Serpins"/>
    <property type="match status" value="1"/>
</dbReference>
<dbReference type="InterPro" id="IPR000215">
    <property type="entry name" value="Serpin_fam"/>
</dbReference>
<keyword evidence="5" id="KW-1185">Reference proteome</keyword>
<proteinExistence type="inferred from homology"/>
<sequence length="164" mass="18226">MYAEDRDMQVLSLRYKDTSYAFNILLPKVRYGLDALRKKLTGATIQKVLSQLKSTYMTISLPKMKIETDFKLKEALMAMGVTEMFSDNADLSGITKFPPLKVSDAAHKAIIEVDEEGTTAAAATAFKIVPFSAMLGEPITFTADHPFIFILTKNANPLFMGQFT</sequence>
<gene>
    <name evidence="4" type="ORF">OESDEN_19992</name>
</gene>
<dbReference type="PANTHER" id="PTHR11461:SF211">
    <property type="entry name" value="GH10112P-RELATED"/>
    <property type="match status" value="1"/>
</dbReference>
<dbReference type="GO" id="GO:0004867">
    <property type="term" value="F:serine-type endopeptidase inhibitor activity"/>
    <property type="evidence" value="ECO:0007669"/>
    <property type="project" value="InterPro"/>
</dbReference>
<evidence type="ECO:0000313" key="5">
    <source>
        <dbReference type="Proteomes" id="UP000053660"/>
    </source>
</evidence>
<accession>A0A0B1S5X2</accession>
<dbReference type="Gene3D" id="6.20.40.10">
    <property type="match status" value="1"/>
</dbReference>
<comment type="similarity">
    <text evidence="1 2">Belongs to the serpin family.</text>
</comment>
<name>A0A0B1S5X2_OESDE</name>
<dbReference type="EMBL" id="KN601020">
    <property type="protein sequence ID" value="KHJ80334.1"/>
    <property type="molecule type" value="Genomic_DNA"/>
</dbReference>
<protein>
    <submittedName>
        <fullName evidence="4">Serine proteinase inhibitor</fullName>
    </submittedName>
</protein>
<dbReference type="InterPro" id="IPR036186">
    <property type="entry name" value="Serpin_sf"/>
</dbReference>
<dbReference type="GO" id="GO:0005615">
    <property type="term" value="C:extracellular space"/>
    <property type="evidence" value="ECO:0007669"/>
    <property type="project" value="InterPro"/>
</dbReference>
<dbReference type="Gene3D" id="2.30.39.10">
    <property type="entry name" value="Alpha-1-antitrypsin, domain 1"/>
    <property type="match status" value="1"/>
</dbReference>
<dbReference type="InterPro" id="IPR042185">
    <property type="entry name" value="Serpin_sf_2"/>
</dbReference>
<organism evidence="4 5">
    <name type="scientific">Oesophagostomum dentatum</name>
    <name type="common">Nodular worm</name>
    <dbReference type="NCBI Taxonomy" id="61180"/>
    <lineage>
        <taxon>Eukaryota</taxon>
        <taxon>Metazoa</taxon>
        <taxon>Ecdysozoa</taxon>
        <taxon>Nematoda</taxon>
        <taxon>Chromadorea</taxon>
        <taxon>Rhabditida</taxon>
        <taxon>Rhabditina</taxon>
        <taxon>Rhabditomorpha</taxon>
        <taxon>Strongyloidea</taxon>
        <taxon>Strongylidae</taxon>
        <taxon>Oesophagostomum</taxon>
    </lineage>
</organism>
<evidence type="ECO:0000256" key="2">
    <source>
        <dbReference type="RuleBase" id="RU000411"/>
    </source>
</evidence>
<feature type="domain" description="Serpin" evidence="3">
    <location>
        <begin position="1"/>
        <end position="164"/>
    </location>
</feature>
<dbReference type="OrthoDB" id="9518664at2759"/>
<dbReference type="Pfam" id="PF00079">
    <property type="entry name" value="Serpin"/>
    <property type="match status" value="1"/>
</dbReference>
<evidence type="ECO:0000313" key="4">
    <source>
        <dbReference type="EMBL" id="KHJ80334.1"/>
    </source>
</evidence>
<reference evidence="4 5" key="1">
    <citation type="submission" date="2014-03" db="EMBL/GenBank/DDBJ databases">
        <title>Draft genome of the hookworm Oesophagostomum dentatum.</title>
        <authorList>
            <person name="Mitreva M."/>
        </authorList>
    </citation>
    <scope>NUCLEOTIDE SEQUENCE [LARGE SCALE GENOMIC DNA]</scope>
    <source>
        <strain evidence="4 5">OD-Hann</strain>
    </source>
</reference>
<dbReference type="AlphaFoldDB" id="A0A0B1S5X2"/>